<dbReference type="EMBL" id="JABCKV010000485">
    <property type="protein sequence ID" value="KAG5640828.1"/>
    <property type="molecule type" value="Genomic_DNA"/>
</dbReference>
<organism evidence="2 3">
    <name type="scientific">Asterophora parasitica</name>
    <dbReference type="NCBI Taxonomy" id="117018"/>
    <lineage>
        <taxon>Eukaryota</taxon>
        <taxon>Fungi</taxon>
        <taxon>Dikarya</taxon>
        <taxon>Basidiomycota</taxon>
        <taxon>Agaricomycotina</taxon>
        <taxon>Agaricomycetes</taxon>
        <taxon>Agaricomycetidae</taxon>
        <taxon>Agaricales</taxon>
        <taxon>Tricholomatineae</taxon>
        <taxon>Lyophyllaceae</taxon>
        <taxon>Asterophora</taxon>
    </lineage>
</organism>
<protein>
    <recommendedName>
        <fullName evidence="1">NAD(P)-binding domain-containing protein</fullName>
    </recommendedName>
</protein>
<accession>A0A9P7K888</accession>
<dbReference type="PANTHER" id="PTHR43162">
    <property type="match status" value="1"/>
</dbReference>
<feature type="domain" description="NAD(P)-binding" evidence="1">
    <location>
        <begin position="10"/>
        <end position="168"/>
    </location>
</feature>
<evidence type="ECO:0000259" key="1">
    <source>
        <dbReference type="Pfam" id="PF13460"/>
    </source>
</evidence>
<dbReference type="Pfam" id="PF13460">
    <property type="entry name" value="NAD_binding_10"/>
    <property type="match status" value="1"/>
</dbReference>
<dbReference type="OrthoDB" id="419598at2759"/>
<proteinExistence type="predicted"/>
<reference evidence="2" key="2">
    <citation type="submission" date="2021-10" db="EMBL/GenBank/DDBJ databases">
        <title>Phylogenomics reveals ancestral predisposition of the termite-cultivated fungus Termitomyces towards a domesticated lifestyle.</title>
        <authorList>
            <person name="Auxier B."/>
            <person name="Grum-Grzhimaylo A."/>
            <person name="Cardenas M.E."/>
            <person name="Lodge J.D."/>
            <person name="Laessoe T."/>
            <person name="Pedersen O."/>
            <person name="Smith M.E."/>
            <person name="Kuyper T.W."/>
            <person name="Franco-Molano E.A."/>
            <person name="Baroni T.J."/>
            <person name="Aanen D.K."/>
        </authorList>
    </citation>
    <scope>NUCLEOTIDE SEQUENCE</scope>
    <source>
        <strain evidence="2">AP01</strain>
        <tissue evidence="2">Mycelium</tissue>
    </source>
</reference>
<keyword evidence="3" id="KW-1185">Reference proteome</keyword>
<evidence type="ECO:0000313" key="2">
    <source>
        <dbReference type="EMBL" id="KAG5640828.1"/>
    </source>
</evidence>
<gene>
    <name evidence="2" type="ORF">DXG03_006889</name>
</gene>
<dbReference type="InterPro" id="IPR036291">
    <property type="entry name" value="NAD(P)-bd_dom_sf"/>
</dbReference>
<dbReference type="SUPFAM" id="SSF51735">
    <property type="entry name" value="NAD(P)-binding Rossmann-fold domains"/>
    <property type="match status" value="1"/>
</dbReference>
<dbReference type="InterPro" id="IPR016040">
    <property type="entry name" value="NAD(P)-bd_dom"/>
</dbReference>
<dbReference type="PANTHER" id="PTHR43162:SF1">
    <property type="entry name" value="PRESTALK A DIFFERENTIATION PROTEIN A"/>
    <property type="match status" value="1"/>
</dbReference>
<evidence type="ECO:0000313" key="3">
    <source>
        <dbReference type="Proteomes" id="UP000775547"/>
    </source>
</evidence>
<dbReference type="InterPro" id="IPR051604">
    <property type="entry name" value="Ergot_Alk_Oxidoreductase"/>
</dbReference>
<dbReference type="AlphaFoldDB" id="A0A9P7K888"/>
<comment type="caution">
    <text evidence="2">The sequence shown here is derived from an EMBL/GenBank/DDBJ whole genome shotgun (WGS) entry which is preliminary data.</text>
</comment>
<dbReference type="Gene3D" id="3.40.50.720">
    <property type="entry name" value="NAD(P)-binding Rossmann-like Domain"/>
    <property type="match status" value="1"/>
</dbReference>
<dbReference type="Gene3D" id="3.90.25.10">
    <property type="entry name" value="UDP-galactose 4-epimerase, domain 1"/>
    <property type="match status" value="1"/>
</dbReference>
<sequence length="269" mass="29331">MTILLLSGIGNTGLPLARLLQEAKQSFLIASRTPAKLPEPYKGVAFDWFNPSTYENPFKADANIDRVYIVGPPVLDKLPPVKEFVELAITKGVKRFVLLSATGTPRGGPLSGKVHEYLAERGVDYAVLRPTWFIAIKQGLVASTAGDGKVPFVSSDDIAAVAFRALVDEKSHNTEHIIVGPELHTYGEAAAILSGVIGRTIIYKHLNQEEGKALFQSVGLPEDYAITLLGLEKQIATGEEEAHFHAQVKEVGKVHLKEYFEANREAFLA</sequence>
<reference evidence="2" key="1">
    <citation type="submission" date="2020-07" db="EMBL/GenBank/DDBJ databases">
        <authorList>
            <person name="Nieuwenhuis M."/>
            <person name="Van De Peppel L.J.J."/>
        </authorList>
    </citation>
    <scope>NUCLEOTIDE SEQUENCE</scope>
    <source>
        <strain evidence="2">AP01</strain>
        <tissue evidence="2">Mycelium</tissue>
    </source>
</reference>
<dbReference type="Proteomes" id="UP000775547">
    <property type="component" value="Unassembled WGS sequence"/>
</dbReference>
<name>A0A9P7K888_9AGAR</name>